<evidence type="ECO:0000313" key="3">
    <source>
        <dbReference type="Proteomes" id="UP001175271"/>
    </source>
</evidence>
<feature type="signal peptide" evidence="1">
    <location>
        <begin position="1"/>
        <end position="22"/>
    </location>
</feature>
<evidence type="ECO:0000256" key="1">
    <source>
        <dbReference type="SAM" id="SignalP"/>
    </source>
</evidence>
<dbReference type="Proteomes" id="UP001175271">
    <property type="component" value="Unassembled WGS sequence"/>
</dbReference>
<sequence>MVRGPGTLLWLLPVLLAAVAGAEPKAYEGYAPCEMWMFPKTYFHAVTCRGFARVLMDTDEAEAMNMEIDRLLTDAHGTLANKPCLKVKTFFYDNTSLLFLKHNTEGNDLSYWITPKLEPSNEFIEFPDDSQWKSLGYKGYSPETFNGMSTEEKKTAICDPEIATYNAVEKLFHFAGKRIDMDGKELGGESLHRLNADGSCNADYELTRIDVTRQSKRLVSGIKEEILDSWRVPKSMSKKREYVVFNEAYNGYILFSLQSVNNPKQYYLLANSKADKNILDGWDVCFLRDYRVDLDELPEPYMLPESAEYKLGIEKPDECPRQTVLHYHANHAKYDDYYAKYDDYFNYYRRAFDVIYTVLNNHHVAFNVYYAAFNNHRTDFYGHEDFDVYASQIYHENNENKGAFDHRTQNYWEGRNDWYPHCCCTNGW</sequence>
<evidence type="ECO:0000313" key="2">
    <source>
        <dbReference type="EMBL" id="KAK0413068.1"/>
    </source>
</evidence>
<proteinExistence type="predicted"/>
<reference evidence="2" key="1">
    <citation type="submission" date="2023-06" db="EMBL/GenBank/DDBJ databases">
        <title>Genomic analysis of the entomopathogenic nematode Steinernema hermaphroditum.</title>
        <authorList>
            <person name="Schwarz E.M."/>
            <person name="Heppert J.K."/>
            <person name="Baniya A."/>
            <person name="Schwartz H.T."/>
            <person name="Tan C.-H."/>
            <person name="Antoshechkin I."/>
            <person name="Sternberg P.W."/>
            <person name="Goodrich-Blair H."/>
            <person name="Dillman A.R."/>
        </authorList>
    </citation>
    <scope>NUCLEOTIDE SEQUENCE</scope>
    <source>
        <strain evidence="2">PS9179</strain>
        <tissue evidence="2">Whole animal</tissue>
    </source>
</reference>
<name>A0AA39HY40_9BILA</name>
<comment type="caution">
    <text evidence="2">The sequence shown here is derived from an EMBL/GenBank/DDBJ whole genome shotgun (WGS) entry which is preliminary data.</text>
</comment>
<dbReference type="EMBL" id="JAUCMV010000003">
    <property type="protein sequence ID" value="KAK0413068.1"/>
    <property type="molecule type" value="Genomic_DNA"/>
</dbReference>
<keyword evidence="1" id="KW-0732">Signal</keyword>
<feature type="chain" id="PRO_5041320449" evidence="1">
    <location>
        <begin position="23"/>
        <end position="428"/>
    </location>
</feature>
<gene>
    <name evidence="2" type="ORF">QR680_006579</name>
</gene>
<dbReference type="AlphaFoldDB" id="A0AA39HY40"/>
<organism evidence="2 3">
    <name type="scientific">Steinernema hermaphroditum</name>
    <dbReference type="NCBI Taxonomy" id="289476"/>
    <lineage>
        <taxon>Eukaryota</taxon>
        <taxon>Metazoa</taxon>
        <taxon>Ecdysozoa</taxon>
        <taxon>Nematoda</taxon>
        <taxon>Chromadorea</taxon>
        <taxon>Rhabditida</taxon>
        <taxon>Tylenchina</taxon>
        <taxon>Panagrolaimomorpha</taxon>
        <taxon>Strongyloidoidea</taxon>
        <taxon>Steinernematidae</taxon>
        <taxon>Steinernema</taxon>
    </lineage>
</organism>
<protein>
    <submittedName>
        <fullName evidence="2">Uncharacterized protein</fullName>
    </submittedName>
</protein>
<accession>A0AA39HY40</accession>
<keyword evidence="3" id="KW-1185">Reference proteome</keyword>